<name>A0A8H9KTW8_9SPHI</name>
<comment type="caution">
    <text evidence="3">The sequence shown here is derived from an EMBL/GenBank/DDBJ whole genome shotgun (WGS) entry which is preliminary data.</text>
</comment>
<dbReference type="InterPro" id="IPR029044">
    <property type="entry name" value="Nucleotide-diphossugar_trans"/>
</dbReference>
<reference evidence="3" key="1">
    <citation type="journal article" date="2014" name="Int. J. Syst. Evol. Microbiol.">
        <title>Complete genome sequence of Corynebacterium casei LMG S-19264T (=DSM 44701T), isolated from a smear-ripened cheese.</title>
        <authorList>
            <consortium name="US DOE Joint Genome Institute (JGI-PGF)"/>
            <person name="Walter F."/>
            <person name="Albersmeier A."/>
            <person name="Kalinowski J."/>
            <person name="Ruckert C."/>
        </authorList>
    </citation>
    <scope>NUCLEOTIDE SEQUENCE</scope>
    <source>
        <strain evidence="3">CGMCC 1.15966</strain>
    </source>
</reference>
<evidence type="ECO:0000313" key="4">
    <source>
        <dbReference type="Proteomes" id="UP000614460"/>
    </source>
</evidence>
<feature type="domain" description="Glycosyltransferase 2-like" evidence="2">
    <location>
        <begin position="18"/>
        <end position="159"/>
    </location>
</feature>
<dbReference type="PANTHER" id="PTHR43630">
    <property type="entry name" value="POLY-BETA-1,6-N-ACETYL-D-GLUCOSAMINE SYNTHASE"/>
    <property type="match status" value="1"/>
</dbReference>
<dbReference type="SUPFAM" id="SSF53448">
    <property type="entry name" value="Nucleotide-diphospho-sugar transferases"/>
    <property type="match status" value="1"/>
</dbReference>
<accession>A0A8H9KTW8</accession>
<protein>
    <recommendedName>
        <fullName evidence="2">Glycosyltransferase 2-like domain-containing protein</fullName>
    </recommendedName>
</protein>
<dbReference type="Gene3D" id="3.90.550.10">
    <property type="entry name" value="Spore Coat Polysaccharide Biosynthesis Protein SpsA, Chain A"/>
    <property type="match status" value="1"/>
</dbReference>
<proteinExistence type="inferred from homology"/>
<dbReference type="PANTHER" id="PTHR43630:SF2">
    <property type="entry name" value="GLYCOSYLTRANSFERASE"/>
    <property type="match status" value="1"/>
</dbReference>
<dbReference type="InterPro" id="IPR001173">
    <property type="entry name" value="Glyco_trans_2-like"/>
</dbReference>
<keyword evidence="4" id="KW-1185">Reference proteome</keyword>
<evidence type="ECO:0000313" key="3">
    <source>
        <dbReference type="EMBL" id="GGE06516.1"/>
    </source>
</evidence>
<gene>
    <name evidence="3" type="ORF">GCM10011516_00330</name>
</gene>
<sequence>MSIFSYLIGKLPSITYAITVCNERLEIKKLLDFLIPRIRQKDEIVVLQDVTKRDEGVSEILSNYGNKIIKAESNLNGDFATFKNQLITLAKCEYLFQIDADEMLPDSLVEKLPGYLALKSKYDCFNVPRINTVEGITEEHLKKWNWKLNEDGYINYPDWQARIIKLKTDYPIKWRNKVHEVLTGYKKMGRLKGKGYEFAIIHKKEINKQEQQNAYYDKIF</sequence>
<dbReference type="Proteomes" id="UP000614460">
    <property type="component" value="Unassembled WGS sequence"/>
</dbReference>
<evidence type="ECO:0000256" key="1">
    <source>
        <dbReference type="ARBA" id="ARBA00038494"/>
    </source>
</evidence>
<dbReference type="Pfam" id="PF00535">
    <property type="entry name" value="Glycos_transf_2"/>
    <property type="match status" value="1"/>
</dbReference>
<dbReference type="EMBL" id="BMKM01000001">
    <property type="protein sequence ID" value="GGE06516.1"/>
    <property type="molecule type" value="Genomic_DNA"/>
</dbReference>
<dbReference type="AlphaFoldDB" id="A0A8H9KTW8"/>
<comment type="similarity">
    <text evidence="1">Belongs to the glycosyltransferase 2 family. WaaE/KdtX subfamily.</text>
</comment>
<organism evidence="3 4">
    <name type="scientific">Sphingobacterium cellulitidis</name>
    <dbReference type="NCBI Taxonomy" id="1768011"/>
    <lineage>
        <taxon>Bacteria</taxon>
        <taxon>Pseudomonadati</taxon>
        <taxon>Bacteroidota</taxon>
        <taxon>Sphingobacteriia</taxon>
        <taxon>Sphingobacteriales</taxon>
        <taxon>Sphingobacteriaceae</taxon>
        <taxon>Sphingobacterium</taxon>
    </lineage>
</organism>
<dbReference type="RefSeq" id="WP_182498138.1">
    <property type="nucleotide sequence ID" value="NZ_BMKM01000001.1"/>
</dbReference>
<evidence type="ECO:0000259" key="2">
    <source>
        <dbReference type="Pfam" id="PF00535"/>
    </source>
</evidence>
<reference evidence="3" key="2">
    <citation type="submission" date="2020-09" db="EMBL/GenBank/DDBJ databases">
        <authorList>
            <person name="Sun Q."/>
            <person name="Zhou Y."/>
        </authorList>
    </citation>
    <scope>NUCLEOTIDE SEQUENCE</scope>
    <source>
        <strain evidence="3">CGMCC 1.15966</strain>
    </source>
</reference>